<reference evidence="1 2" key="1">
    <citation type="journal article" date="2019" name="Int. J. Syst. Evol. Microbiol.">
        <title>The Global Catalogue of Microorganisms (GCM) 10K type strain sequencing project: providing services to taxonomists for standard genome sequencing and annotation.</title>
        <authorList>
            <consortium name="The Broad Institute Genomics Platform"/>
            <consortium name="The Broad Institute Genome Sequencing Center for Infectious Disease"/>
            <person name="Wu L."/>
            <person name="Ma J."/>
        </authorList>
    </citation>
    <scope>NUCLEOTIDE SEQUENCE [LARGE SCALE GENOMIC DNA]</scope>
    <source>
        <strain evidence="1 2">JCM 15608</strain>
    </source>
</reference>
<sequence length="98" mass="11100">MFGFHFCKVSGISMSPTIPENSYIFIVPWLKIFKLKEGSLLKVLHPKYGYMVKSLAQTDRNGLFWLKGHHKSSLPIEKIGPVGKSQIAGKVLWVFPPK</sequence>
<proteinExistence type="predicted"/>
<accession>A0ABN1LAH2</accession>
<dbReference type="RefSeq" id="WP_215979886.1">
    <property type="nucleotide sequence ID" value="NZ_BAAAFA010000012.1"/>
</dbReference>
<name>A0ABN1LAH2_9GAMM</name>
<dbReference type="NCBIfam" id="TIGR02754">
    <property type="entry name" value="sod_Ni_protease"/>
    <property type="match status" value="1"/>
</dbReference>
<dbReference type="Proteomes" id="UP001500021">
    <property type="component" value="Unassembled WGS sequence"/>
</dbReference>
<protein>
    <recommendedName>
        <fullName evidence="3">Nickel-type superoxide dismutase maturation protease</fullName>
    </recommendedName>
</protein>
<dbReference type="CDD" id="cd06462">
    <property type="entry name" value="Peptidase_S24_S26"/>
    <property type="match status" value="1"/>
</dbReference>
<comment type="caution">
    <text evidence="1">The sequence shown here is derived from an EMBL/GenBank/DDBJ whole genome shotgun (WGS) entry which is preliminary data.</text>
</comment>
<dbReference type="InterPro" id="IPR014124">
    <property type="entry name" value="Pept_S26A_Sod_Ni_maturase"/>
</dbReference>
<evidence type="ECO:0000313" key="2">
    <source>
        <dbReference type="Proteomes" id="UP001500021"/>
    </source>
</evidence>
<organism evidence="1 2">
    <name type="scientific">Colwellia asteriadis</name>
    <dbReference type="NCBI Taxonomy" id="517723"/>
    <lineage>
        <taxon>Bacteria</taxon>
        <taxon>Pseudomonadati</taxon>
        <taxon>Pseudomonadota</taxon>
        <taxon>Gammaproteobacteria</taxon>
        <taxon>Alteromonadales</taxon>
        <taxon>Colwelliaceae</taxon>
        <taxon>Colwellia</taxon>
    </lineage>
</organism>
<evidence type="ECO:0008006" key="3">
    <source>
        <dbReference type="Google" id="ProtNLM"/>
    </source>
</evidence>
<dbReference type="EMBL" id="BAAAFA010000012">
    <property type="protein sequence ID" value="GAA0822756.1"/>
    <property type="molecule type" value="Genomic_DNA"/>
</dbReference>
<evidence type="ECO:0000313" key="1">
    <source>
        <dbReference type="EMBL" id="GAA0822756.1"/>
    </source>
</evidence>
<gene>
    <name evidence="1" type="ORF">GCM10009111_31570</name>
</gene>
<keyword evidence="2" id="KW-1185">Reference proteome</keyword>